<proteinExistence type="predicted"/>
<dbReference type="EMBL" id="CAKOAT010919598">
    <property type="protein sequence ID" value="CAH8390820.1"/>
    <property type="molecule type" value="Genomic_DNA"/>
</dbReference>
<gene>
    <name evidence="1" type="ORF">ERUC_LOCUS43303</name>
</gene>
<dbReference type="AlphaFoldDB" id="A0ABC8M3N6"/>
<accession>A0ABC8M3N6</accession>
<name>A0ABC8M3N6_ERUVS</name>
<keyword evidence="2" id="KW-1185">Reference proteome</keyword>
<comment type="caution">
    <text evidence="1">The sequence shown here is derived from an EMBL/GenBank/DDBJ whole genome shotgun (WGS) entry which is preliminary data.</text>
</comment>
<evidence type="ECO:0000313" key="2">
    <source>
        <dbReference type="Proteomes" id="UP001642260"/>
    </source>
</evidence>
<reference evidence="1 2" key="1">
    <citation type="submission" date="2022-03" db="EMBL/GenBank/DDBJ databases">
        <authorList>
            <person name="Macdonald S."/>
            <person name="Ahmed S."/>
            <person name="Newling K."/>
        </authorList>
    </citation>
    <scope>NUCLEOTIDE SEQUENCE [LARGE SCALE GENOMIC DNA]</scope>
</reference>
<organism evidence="1 2">
    <name type="scientific">Eruca vesicaria subsp. sativa</name>
    <name type="common">Garden rocket</name>
    <name type="synonym">Eruca sativa</name>
    <dbReference type="NCBI Taxonomy" id="29727"/>
    <lineage>
        <taxon>Eukaryota</taxon>
        <taxon>Viridiplantae</taxon>
        <taxon>Streptophyta</taxon>
        <taxon>Embryophyta</taxon>
        <taxon>Tracheophyta</taxon>
        <taxon>Spermatophyta</taxon>
        <taxon>Magnoliopsida</taxon>
        <taxon>eudicotyledons</taxon>
        <taxon>Gunneridae</taxon>
        <taxon>Pentapetalae</taxon>
        <taxon>rosids</taxon>
        <taxon>malvids</taxon>
        <taxon>Brassicales</taxon>
        <taxon>Brassicaceae</taxon>
        <taxon>Brassiceae</taxon>
        <taxon>Eruca</taxon>
    </lineage>
</organism>
<sequence length="132" mass="15779">MRKHYQRDPDGDIAQGWSLDYFYGFTNACHLRMKQEECNLGSFSRLIFQQRNLNVYYEEKLFDLTLGQCLRLLALDLSYNLQISHIPGDGERYLGKIEFRRIHWRVGDIRLYCMCVCRSIKIFRTQILSKTN</sequence>
<evidence type="ECO:0000313" key="1">
    <source>
        <dbReference type="EMBL" id="CAH8390820.1"/>
    </source>
</evidence>
<dbReference type="Proteomes" id="UP001642260">
    <property type="component" value="Unassembled WGS sequence"/>
</dbReference>
<protein>
    <submittedName>
        <fullName evidence="1">Uncharacterized protein</fullName>
    </submittedName>
</protein>